<dbReference type="EC" id="3.6.4.12" evidence="3"/>
<dbReference type="GO" id="GO:0003677">
    <property type="term" value="F:DNA binding"/>
    <property type="evidence" value="ECO:0007669"/>
    <property type="project" value="UniProtKB-KW"/>
</dbReference>
<feature type="region of interest" description="Disordered" evidence="12">
    <location>
        <begin position="96"/>
        <end position="326"/>
    </location>
</feature>
<dbReference type="PANTHER" id="PTHR45623:SF14">
    <property type="entry name" value="CHROMODOMAIN-HELICASE-DNA-BINDING PROTEIN 1"/>
    <property type="match status" value="1"/>
</dbReference>
<dbReference type="InterPro" id="IPR014001">
    <property type="entry name" value="Helicase_ATP-bd"/>
</dbReference>
<dbReference type="SMART" id="SM00490">
    <property type="entry name" value="HELICc"/>
    <property type="match status" value="1"/>
</dbReference>
<dbReference type="GO" id="GO:0140658">
    <property type="term" value="F:ATP-dependent chromatin remodeler activity"/>
    <property type="evidence" value="ECO:0007669"/>
    <property type="project" value="TreeGrafter"/>
</dbReference>
<keyword evidence="9" id="KW-0156">Chromatin regulator</keyword>
<name>A0A066VY15_TILAU</name>
<feature type="compositionally biased region" description="Pro residues" evidence="12">
    <location>
        <begin position="1646"/>
        <end position="1666"/>
    </location>
</feature>
<dbReference type="InterPro" id="IPR016197">
    <property type="entry name" value="Chromo-like_dom_sf"/>
</dbReference>
<dbReference type="EMBL" id="JMSN01000061">
    <property type="protein sequence ID" value="KDN43415.1"/>
    <property type="molecule type" value="Genomic_DNA"/>
</dbReference>
<dbReference type="InterPro" id="IPR023780">
    <property type="entry name" value="Chromo_domain"/>
</dbReference>
<sequence>MEVPASVSDLPLTGGETAAENAIEAAAAPASMTSLDTARSQPTTFHVQLAAAQQASKPGFCAEEALLGSASPAHAASHEFTAPIPTSTTLAFATENGVGTMKDMSDDETEDEGPRAPGHHARKASALATEESATASRDISREGSYMDGDSSAGGGRSAMKKPVSKSKLVREEFNLAEADPDLYGLRRSGRAPKKVYVDSSDDGGHADDGSRAGSSRSRPVPKLSKGKGKASTSTSARQSPADDDSSTLSDDDENSSDDDGDDLDFGRPKKKKKPPGAGSRRKSKKAAYRPSSPDWAAARISSRNGKPLPNYNEDYANVSGEDSDPFEDRLTREAAEWEAAQGDSWDTVDLVLSHERADDRKGDQEDLPKENLKYTIKWKGFSHLHNTQELYSFLRDSCKGIKKVDNYIKQVWEPENALLTSDQASREDIEALQIERERQKELAESYEQVERIIAERVESPTKEKNYEDLQYFCKWKELPYSEATWESSETLPESARPAIDAYLARSTSSIVPYRSESYPKGRPKYTRMTEQPAYITPGGTLKEFQMTGLNWLAYLWSKNENGILADEMGLGKTVQTVAFFSYLVHSVHQYGPFLVVVPLSTLPAWMMQFEQWAPDLNVIAYMGNTQSRETIREYEFGSPKKLKLNVLVTTYEFILKDRAELQHIRWQYLAVDEAHRLKNSDSQLYEALSSFHCGGKLLITGTPLQNNVKELLALLHFLRPEEFELEGDFDIDDVDQARVAELHEKLHNVMLRRLKKDVIKELPSKSEKILRVEMSAMQQRMYKAILSRNFSVLSQEGSAQISLLNIAMELKKAANHPFLFDGTEVMAEGRAEQLKGLVMNSGKMVLLDKLLTRLKSDGHRVLIFSQMVRMLDIIADYMNLRGYIFQRLDGTISSDVRKRSIEHFNAEGSPDFAFLLSTRAGGLGINLATADTVIIFDSDWNPQNDLQAMARAHRLNSKFHVSVFRFLTKDTVEEDVIERAKRKMVLEYAIIHQMDTSGSNFASKATAPKAQNPSKEELGEILKFGAQSLFKNDNDDGQQKKLDDMDLDEILTHAEAHDTEAAPGGASSGGEGFLQQFAQVQDFKTDVNWEDIIPLEARLKAEEEERQRAVAQAAAQSSARRKAAEKAASKANQADQSLSGDEAESSTKKGQSKGSAHQRKTAAEKSLELKERDIRTLIRGLQKWGDPRYRYDLMVGEARLQHKNRAVVLQATKELVDLSNAAVQENEDMLKGMMSRGEDIGKLRQKAVLVSYRNVDKINAETVVIRHNELRLLAETLDKQKDVSQWKVPARYLKTTMNWNVPWNDEDDAHLLIGIWRHGFGSWETIEADPDLNLSGKFFLDDKKPGDGKDDAKKHKEDDDTAKHAAEAAEGGDEKKGEASKGKPIPNAVHLVRRGDYLLKVLREHEDHVNALEAPAEEIAVKAKSKSKRHISPDKGGKDEGSSSKQARHSKKRRTTPDYTDSDDEGSMDEAECKDLMRPCKNQLKKLREGTDHLERDQKVATLKYCLSAIGKRIDALLKHEFVKESTSQKQRRERHLWAFAALFWPTKVEGTKMRDIFNKLVSNDSPAVAENAPLPPQLSKSSKSNGSSHKSEAPQKRKASSSGAAAGNSDHQDLPKRPKMNSESTAPRPSLRAPDVTQSPRPLAGSPPGPAPRRPPSLSAAPPPSSAVFSSGGPPPPLGPARSREDLHHHRSYDDRDRPRDGWDGRDWRTDRERDAHRERDLHRDRDREYRRSDYYDSISNGGGYSRPGPYYDGYRH</sequence>
<evidence type="ECO:0000259" key="14">
    <source>
        <dbReference type="PROSITE" id="PS51192"/>
    </source>
</evidence>
<protein>
    <recommendedName>
        <fullName evidence="3">DNA helicase</fullName>
        <ecNumber evidence="3">3.6.4.12</ecNumber>
    </recommendedName>
</protein>
<dbReference type="CDD" id="cd18793">
    <property type="entry name" value="SF2_C_SNF"/>
    <property type="match status" value="1"/>
</dbReference>
<dbReference type="HOGENOM" id="CLU_000315_29_2_1"/>
<feature type="domain" description="Chromo" evidence="13">
    <location>
        <begin position="447"/>
        <end position="514"/>
    </location>
</feature>
<evidence type="ECO:0000256" key="8">
    <source>
        <dbReference type="ARBA" id="ARBA00022840"/>
    </source>
</evidence>
<feature type="region of interest" description="Disordered" evidence="12">
    <location>
        <begin position="1110"/>
        <end position="1166"/>
    </location>
</feature>
<evidence type="ECO:0000256" key="4">
    <source>
        <dbReference type="ARBA" id="ARBA00022737"/>
    </source>
</evidence>
<feature type="domain" description="Helicase C-terminal" evidence="15">
    <location>
        <begin position="846"/>
        <end position="1002"/>
    </location>
</feature>
<keyword evidence="5" id="KW-0547">Nucleotide-binding</keyword>
<dbReference type="InterPro" id="IPR000330">
    <property type="entry name" value="SNF2_N"/>
</dbReference>
<dbReference type="PROSITE" id="PS50013">
    <property type="entry name" value="CHROMO_2"/>
    <property type="match status" value="2"/>
</dbReference>
<dbReference type="SMART" id="SM00487">
    <property type="entry name" value="DEXDc"/>
    <property type="match status" value="1"/>
</dbReference>
<proteinExistence type="inferred from homology"/>
<evidence type="ECO:0000256" key="9">
    <source>
        <dbReference type="ARBA" id="ARBA00022853"/>
    </source>
</evidence>
<evidence type="ECO:0000259" key="13">
    <source>
        <dbReference type="PROSITE" id="PS50013"/>
    </source>
</evidence>
<dbReference type="OMA" id="MLHAWCK"/>
<keyword evidence="6" id="KW-0378">Hydrolase</keyword>
<dbReference type="SMART" id="SM00298">
    <property type="entry name" value="CHROMO"/>
    <property type="match status" value="2"/>
</dbReference>
<dbReference type="InterPro" id="IPR038718">
    <property type="entry name" value="SNF2-like_sf"/>
</dbReference>
<dbReference type="GO" id="GO:0042393">
    <property type="term" value="F:histone binding"/>
    <property type="evidence" value="ECO:0007669"/>
    <property type="project" value="TreeGrafter"/>
</dbReference>
<feature type="region of interest" description="Disordered" evidence="12">
    <location>
        <begin position="1421"/>
        <end position="1471"/>
    </location>
</feature>
<feature type="domain" description="Helicase ATP-binding" evidence="14">
    <location>
        <begin position="553"/>
        <end position="721"/>
    </location>
</feature>
<dbReference type="InterPro" id="IPR001650">
    <property type="entry name" value="Helicase_C-like"/>
</dbReference>
<feature type="compositionally biased region" description="Low complexity" evidence="12">
    <location>
        <begin position="124"/>
        <end position="136"/>
    </location>
</feature>
<keyword evidence="11" id="KW-0539">Nucleus</keyword>
<feature type="region of interest" description="Disordered" evidence="12">
    <location>
        <begin position="1339"/>
        <end position="1387"/>
    </location>
</feature>
<feature type="compositionally biased region" description="Acidic residues" evidence="12">
    <location>
        <begin position="1460"/>
        <end position="1470"/>
    </location>
</feature>
<dbReference type="PROSITE" id="PS51192">
    <property type="entry name" value="HELICASE_ATP_BIND_1"/>
    <property type="match status" value="1"/>
</dbReference>
<dbReference type="Pfam" id="PF00271">
    <property type="entry name" value="Helicase_C"/>
    <property type="match status" value="1"/>
</dbReference>
<dbReference type="Gene3D" id="1.10.10.60">
    <property type="entry name" value="Homeodomain-like"/>
    <property type="match status" value="1"/>
</dbReference>
<feature type="region of interest" description="Disordered" evidence="12">
    <location>
        <begin position="1567"/>
        <end position="1758"/>
    </location>
</feature>
<evidence type="ECO:0000256" key="1">
    <source>
        <dbReference type="ARBA" id="ARBA00004123"/>
    </source>
</evidence>
<evidence type="ECO:0000259" key="15">
    <source>
        <dbReference type="PROSITE" id="PS51194"/>
    </source>
</evidence>
<dbReference type="RefSeq" id="XP_013242368.1">
    <property type="nucleotide sequence ID" value="XM_013386914.1"/>
</dbReference>
<evidence type="ECO:0000256" key="11">
    <source>
        <dbReference type="ARBA" id="ARBA00023242"/>
    </source>
</evidence>
<feature type="domain" description="Chromo" evidence="13">
    <location>
        <begin position="352"/>
        <end position="410"/>
    </location>
</feature>
<dbReference type="GO" id="GO:0034728">
    <property type="term" value="P:nucleosome organization"/>
    <property type="evidence" value="ECO:0007669"/>
    <property type="project" value="TreeGrafter"/>
</dbReference>
<feature type="compositionally biased region" description="Low complexity" evidence="12">
    <location>
        <begin position="1601"/>
        <end position="1610"/>
    </location>
</feature>
<dbReference type="SUPFAM" id="SSF52540">
    <property type="entry name" value="P-loop containing nucleoside triphosphate hydrolases"/>
    <property type="match status" value="2"/>
</dbReference>
<dbReference type="InParanoid" id="A0A066VY15"/>
<keyword evidence="7" id="KW-0347">Helicase</keyword>
<dbReference type="Pfam" id="PF00176">
    <property type="entry name" value="SNF2-rel_dom"/>
    <property type="match status" value="1"/>
</dbReference>
<dbReference type="Pfam" id="PF00385">
    <property type="entry name" value="Chromo"/>
    <property type="match status" value="1"/>
</dbReference>
<dbReference type="GO" id="GO:0005634">
    <property type="term" value="C:nucleus"/>
    <property type="evidence" value="ECO:0007669"/>
    <property type="project" value="UniProtKB-SubCell"/>
</dbReference>
<evidence type="ECO:0000256" key="12">
    <source>
        <dbReference type="SAM" id="MobiDB-lite"/>
    </source>
</evidence>
<dbReference type="PANTHER" id="PTHR45623">
    <property type="entry name" value="CHROMODOMAIN-HELICASE-DNA-BINDING PROTEIN 3-RELATED-RELATED"/>
    <property type="match status" value="1"/>
</dbReference>
<keyword evidence="4" id="KW-0677">Repeat</keyword>
<accession>A0A066VY15</accession>
<evidence type="ECO:0000313" key="17">
    <source>
        <dbReference type="Proteomes" id="UP000027361"/>
    </source>
</evidence>
<comment type="similarity">
    <text evidence="2">Belongs to the SNF2/RAD54 helicase family. SWR1 subfamily.</text>
</comment>
<keyword evidence="17" id="KW-1185">Reference proteome</keyword>
<dbReference type="GO" id="GO:0005524">
    <property type="term" value="F:ATP binding"/>
    <property type="evidence" value="ECO:0007669"/>
    <property type="project" value="UniProtKB-KW"/>
</dbReference>
<dbReference type="STRING" id="1037660.A0A066VY15"/>
<dbReference type="GO" id="GO:0003682">
    <property type="term" value="F:chromatin binding"/>
    <property type="evidence" value="ECO:0007669"/>
    <property type="project" value="TreeGrafter"/>
</dbReference>
<dbReference type="Pfam" id="PF18196">
    <property type="entry name" value="Cdh1_DBD_1"/>
    <property type="match status" value="1"/>
</dbReference>
<evidence type="ECO:0000313" key="16">
    <source>
        <dbReference type="EMBL" id="KDN43415.1"/>
    </source>
</evidence>
<dbReference type="GO" id="GO:0000785">
    <property type="term" value="C:chromatin"/>
    <property type="evidence" value="ECO:0007669"/>
    <property type="project" value="TreeGrafter"/>
</dbReference>
<dbReference type="Pfam" id="PF13907">
    <property type="entry name" value="CHD1-like_C"/>
    <property type="match status" value="1"/>
</dbReference>
<dbReference type="InterPro" id="IPR025260">
    <property type="entry name" value="CHD1-like_C"/>
</dbReference>
<dbReference type="SUPFAM" id="SSF54160">
    <property type="entry name" value="Chromo domain-like"/>
    <property type="match status" value="2"/>
</dbReference>
<feature type="compositionally biased region" description="Basic and acidic residues" evidence="12">
    <location>
        <begin position="1431"/>
        <end position="1442"/>
    </location>
</feature>
<evidence type="ECO:0000256" key="10">
    <source>
        <dbReference type="ARBA" id="ARBA00023125"/>
    </source>
</evidence>
<organism evidence="16 17">
    <name type="scientific">Tilletiaria anomala (strain ATCC 24038 / CBS 436.72 / UBC 951)</name>
    <dbReference type="NCBI Taxonomy" id="1037660"/>
    <lineage>
        <taxon>Eukaryota</taxon>
        <taxon>Fungi</taxon>
        <taxon>Dikarya</taxon>
        <taxon>Basidiomycota</taxon>
        <taxon>Ustilaginomycotina</taxon>
        <taxon>Exobasidiomycetes</taxon>
        <taxon>Georgefischeriales</taxon>
        <taxon>Tilletiariaceae</taxon>
        <taxon>Tilletiaria</taxon>
    </lineage>
</organism>
<feature type="compositionally biased region" description="Basic and acidic residues" evidence="12">
    <location>
        <begin position="1339"/>
        <end position="1381"/>
    </location>
</feature>
<dbReference type="Gene3D" id="3.40.50.10810">
    <property type="entry name" value="Tandem AAA-ATPase domain"/>
    <property type="match status" value="1"/>
</dbReference>
<dbReference type="GO" id="GO:0003678">
    <property type="term" value="F:DNA helicase activity"/>
    <property type="evidence" value="ECO:0007669"/>
    <property type="project" value="UniProtKB-EC"/>
</dbReference>
<dbReference type="InterPro" id="IPR049730">
    <property type="entry name" value="SNF2/RAD54-like_C"/>
</dbReference>
<dbReference type="Gene3D" id="6.10.140.1440">
    <property type="match status" value="1"/>
</dbReference>
<dbReference type="Pfam" id="PF23588">
    <property type="entry name" value="HTH_CHD1_Hrp3"/>
    <property type="match status" value="1"/>
</dbReference>
<dbReference type="FunCoup" id="A0A066VY15">
    <property type="interactions" value="443"/>
</dbReference>
<evidence type="ECO:0000256" key="2">
    <source>
        <dbReference type="ARBA" id="ARBA00009220"/>
    </source>
</evidence>
<dbReference type="PROSITE" id="PS51194">
    <property type="entry name" value="HELICASE_CTER"/>
    <property type="match status" value="1"/>
</dbReference>
<dbReference type="GO" id="GO:0016887">
    <property type="term" value="F:ATP hydrolysis activity"/>
    <property type="evidence" value="ECO:0007669"/>
    <property type="project" value="TreeGrafter"/>
</dbReference>
<gene>
    <name evidence="16" type="ORF">K437DRAFT_274892</name>
</gene>
<dbReference type="InterPro" id="IPR000953">
    <property type="entry name" value="Chromo/chromo_shadow_dom"/>
</dbReference>
<dbReference type="CDD" id="cd18659">
    <property type="entry name" value="CD2_tandem"/>
    <property type="match status" value="1"/>
</dbReference>
<comment type="caution">
    <text evidence="16">The sequence shown here is derived from an EMBL/GenBank/DDBJ whole genome shotgun (WGS) entry which is preliminary data.</text>
</comment>
<keyword evidence="8" id="KW-0067">ATP-binding</keyword>
<dbReference type="Gene3D" id="3.40.50.300">
    <property type="entry name" value="P-loop containing nucleotide triphosphate hydrolases"/>
    <property type="match status" value="1"/>
</dbReference>
<feature type="compositionally biased region" description="Basic and acidic residues" evidence="12">
    <location>
        <begin position="1683"/>
        <end position="1736"/>
    </location>
</feature>
<feature type="compositionally biased region" description="Low complexity" evidence="12">
    <location>
        <begin position="1580"/>
        <end position="1589"/>
    </location>
</feature>
<dbReference type="OrthoDB" id="5857104at2759"/>
<dbReference type="InterPro" id="IPR041150">
    <property type="entry name" value="Cdh1_DBD"/>
</dbReference>
<comment type="subcellular location">
    <subcellularLocation>
        <location evidence="1">Nucleus</location>
    </subcellularLocation>
</comment>
<dbReference type="InterPro" id="IPR027417">
    <property type="entry name" value="P-loop_NTPase"/>
</dbReference>
<dbReference type="Gene3D" id="2.40.50.40">
    <property type="match status" value="2"/>
</dbReference>
<reference evidence="16 17" key="1">
    <citation type="submission" date="2014-05" db="EMBL/GenBank/DDBJ databases">
        <title>Draft genome sequence of a rare smut relative, Tilletiaria anomala UBC 951.</title>
        <authorList>
            <consortium name="DOE Joint Genome Institute"/>
            <person name="Toome M."/>
            <person name="Kuo A."/>
            <person name="Henrissat B."/>
            <person name="Lipzen A."/>
            <person name="Tritt A."/>
            <person name="Yoshinaga Y."/>
            <person name="Zane M."/>
            <person name="Barry K."/>
            <person name="Grigoriev I.V."/>
            <person name="Spatafora J.W."/>
            <person name="Aimea M.C."/>
        </authorList>
    </citation>
    <scope>NUCLEOTIDE SEQUENCE [LARGE SCALE GENOMIC DNA]</scope>
    <source>
        <strain evidence="16 17">UBC 951</strain>
    </source>
</reference>
<evidence type="ECO:0000256" key="6">
    <source>
        <dbReference type="ARBA" id="ARBA00022801"/>
    </source>
</evidence>
<dbReference type="FunFam" id="3.40.50.10810:FF:000005">
    <property type="entry name" value="Photoperiod-independent early flowering 1"/>
    <property type="match status" value="1"/>
</dbReference>
<dbReference type="GeneID" id="25266587"/>
<evidence type="ECO:0000256" key="3">
    <source>
        <dbReference type="ARBA" id="ARBA00012551"/>
    </source>
</evidence>
<evidence type="ECO:0000256" key="7">
    <source>
        <dbReference type="ARBA" id="ARBA00022806"/>
    </source>
</evidence>
<feature type="compositionally biased region" description="Acidic residues" evidence="12">
    <location>
        <begin position="241"/>
        <end position="263"/>
    </location>
</feature>
<evidence type="ECO:0000256" key="5">
    <source>
        <dbReference type="ARBA" id="ARBA00022741"/>
    </source>
</evidence>
<dbReference type="InterPro" id="IPR056302">
    <property type="entry name" value="CHD1-2/Hrp3_HTH"/>
</dbReference>
<keyword evidence="10" id="KW-0238">DNA-binding</keyword>
<dbReference type="Proteomes" id="UP000027361">
    <property type="component" value="Unassembled WGS sequence"/>
</dbReference>
<dbReference type="SMART" id="SM01176">
    <property type="entry name" value="DUF4208"/>
    <property type="match status" value="1"/>
</dbReference>
<feature type="compositionally biased region" description="Basic residues" evidence="12">
    <location>
        <begin position="268"/>
        <end position="287"/>
    </location>
</feature>